<dbReference type="AlphaFoldDB" id="A0AAP0ISS8"/>
<gene>
    <name evidence="3" type="ORF">Syun_017935</name>
</gene>
<accession>A0AAP0ISS8</accession>
<dbReference type="EMBL" id="JBBNAF010000008">
    <property type="protein sequence ID" value="KAK9120318.1"/>
    <property type="molecule type" value="Genomic_DNA"/>
</dbReference>
<evidence type="ECO:0000256" key="1">
    <source>
        <dbReference type="SAM" id="MobiDB-lite"/>
    </source>
</evidence>
<dbReference type="Proteomes" id="UP001420932">
    <property type="component" value="Unassembled WGS sequence"/>
</dbReference>
<keyword evidence="2" id="KW-0812">Transmembrane</keyword>
<feature type="region of interest" description="Disordered" evidence="1">
    <location>
        <begin position="85"/>
        <end position="107"/>
    </location>
</feature>
<evidence type="ECO:0000256" key="2">
    <source>
        <dbReference type="SAM" id="Phobius"/>
    </source>
</evidence>
<reference evidence="3 4" key="1">
    <citation type="submission" date="2024-01" db="EMBL/GenBank/DDBJ databases">
        <title>Genome assemblies of Stephania.</title>
        <authorList>
            <person name="Yang L."/>
        </authorList>
    </citation>
    <scope>NUCLEOTIDE SEQUENCE [LARGE SCALE GENOMIC DNA]</scope>
    <source>
        <strain evidence="3">YNDBR</strain>
        <tissue evidence="3">Leaf</tissue>
    </source>
</reference>
<evidence type="ECO:0000313" key="3">
    <source>
        <dbReference type="EMBL" id="KAK9120318.1"/>
    </source>
</evidence>
<feature type="transmembrane region" description="Helical" evidence="2">
    <location>
        <begin position="6"/>
        <end position="27"/>
    </location>
</feature>
<keyword evidence="4" id="KW-1185">Reference proteome</keyword>
<sequence>MAGSSSVVLNTTTHTLVIVVVAVMLLVHQQGYTAFGRKIEVHAPSSVAAVGDNKDHGSYRKSRITPPAPAAVGFVINRYKMMEGDAYRPTSPGHSPGIGHTVPPGGS</sequence>
<proteinExistence type="predicted"/>
<keyword evidence="2" id="KW-1133">Transmembrane helix</keyword>
<organism evidence="3 4">
    <name type="scientific">Stephania yunnanensis</name>
    <dbReference type="NCBI Taxonomy" id="152371"/>
    <lineage>
        <taxon>Eukaryota</taxon>
        <taxon>Viridiplantae</taxon>
        <taxon>Streptophyta</taxon>
        <taxon>Embryophyta</taxon>
        <taxon>Tracheophyta</taxon>
        <taxon>Spermatophyta</taxon>
        <taxon>Magnoliopsida</taxon>
        <taxon>Ranunculales</taxon>
        <taxon>Menispermaceae</taxon>
        <taxon>Menispermoideae</taxon>
        <taxon>Cissampelideae</taxon>
        <taxon>Stephania</taxon>
    </lineage>
</organism>
<comment type="caution">
    <text evidence="3">The sequence shown here is derived from an EMBL/GenBank/DDBJ whole genome shotgun (WGS) entry which is preliminary data.</text>
</comment>
<protein>
    <submittedName>
        <fullName evidence="3">Uncharacterized protein</fullName>
    </submittedName>
</protein>
<keyword evidence="2" id="KW-0472">Membrane</keyword>
<name>A0AAP0ISS8_9MAGN</name>
<evidence type="ECO:0000313" key="4">
    <source>
        <dbReference type="Proteomes" id="UP001420932"/>
    </source>
</evidence>